<evidence type="ECO:0000256" key="1">
    <source>
        <dbReference type="SAM" id="MobiDB-lite"/>
    </source>
</evidence>
<organism evidence="2">
    <name type="scientific">uncultured bacterium Contig224</name>
    <dbReference type="NCBI Taxonomy" id="1393538"/>
    <lineage>
        <taxon>Bacteria</taxon>
        <taxon>environmental samples</taxon>
    </lineage>
</organism>
<name>W0FN47_9BACT</name>
<sequence>MDFMYGPIDTPEPTGLEPLEWDDEVYDDDDDIYYEEPEDEEEEDYEEPGLAGWDDLKPFGSFDDGFGWDDSPW</sequence>
<feature type="compositionally biased region" description="Acidic residues" evidence="1">
    <location>
        <begin position="19"/>
        <end position="47"/>
    </location>
</feature>
<evidence type="ECO:0000313" key="2">
    <source>
        <dbReference type="EMBL" id="AHF24237.1"/>
    </source>
</evidence>
<dbReference type="AlphaFoldDB" id="W0FN47"/>
<proteinExistence type="predicted"/>
<reference evidence="2" key="1">
    <citation type="journal article" date="2013" name="PLoS ONE">
        <title>Metagenomic insights into the carbohydrate-active enzymes carried by the microorganisms adhering to solid digesta in the rumen of cows.</title>
        <authorList>
            <person name="Wang L."/>
            <person name="Hatem A."/>
            <person name="Catalyurek U.V."/>
            <person name="Morrison M."/>
            <person name="Yu Z."/>
        </authorList>
    </citation>
    <scope>NUCLEOTIDE SEQUENCE</scope>
</reference>
<feature type="region of interest" description="Disordered" evidence="1">
    <location>
        <begin position="1"/>
        <end position="57"/>
    </location>
</feature>
<accession>W0FN47</accession>
<protein>
    <submittedName>
        <fullName evidence="2">Uncharacterized protein</fullName>
    </submittedName>
</protein>
<dbReference type="EMBL" id="KC246788">
    <property type="protein sequence ID" value="AHF24237.1"/>
    <property type="molecule type" value="Genomic_DNA"/>
</dbReference>